<keyword evidence="2" id="KW-1185">Reference proteome</keyword>
<comment type="caution">
    <text evidence="1">The sequence shown here is derived from an EMBL/GenBank/DDBJ whole genome shotgun (WGS) entry which is preliminary data.</text>
</comment>
<name>A0AAD9ADA7_9PEZI</name>
<dbReference type="AlphaFoldDB" id="A0AAD9ADA7"/>
<gene>
    <name evidence="1" type="ORF">CCHR01_11729</name>
</gene>
<evidence type="ECO:0000313" key="2">
    <source>
        <dbReference type="Proteomes" id="UP001243330"/>
    </source>
</evidence>
<reference evidence="1" key="1">
    <citation type="submission" date="2023-01" db="EMBL/GenBank/DDBJ databases">
        <title>Colletotrichum chrysophilum M932 genome sequence.</title>
        <authorList>
            <person name="Baroncelli R."/>
        </authorList>
    </citation>
    <scope>NUCLEOTIDE SEQUENCE</scope>
    <source>
        <strain evidence="1">M932</strain>
    </source>
</reference>
<evidence type="ECO:0000313" key="1">
    <source>
        <dbReference type="EMBL" id="KAK1845664.1"/>
    </source>
</evidence>
<organism evidence="1 2">
    <name type="scientific">Colletotrichum chrysophilum</name>
    <dbReference type="NCBI Taxonomy" id="1836956"/>
    <lineage>
        <taxon>Eukaryota</taxon>
        <taxon>Fungi</taxon>
        <taxon>Dikarya</taxon>
        <taxon>Ascomycota</taxon>
        <taxon>Pezizomycotina</taxon>
        <taxon>Sordariomycetes</taxon>
        <taxon>Hypocreomycetidae</taxon>
        <taxon>Glomerellales</taxon>
        <taxon>Glomerellaceae</taxon>
        <taxon>Colletotrichum</taxon>
        <taxon>Colletotrichum gloeosporioides species complex</taxon>
    </lineage>
</organism>
<accession>A0AAD9ADA7</accession>
<proteinExistence type="predicted"/>
<dbReference type="EMBL" id="JAQOWY010000264">
    <property type="protein sequence ID" value="KAK1845664.1"/>
    <property type="molecule type" value="Genomic_DNA"/>
</dbReference>
<dbReference type="Proteomes" id="UP001243330">
    <property type="component" value="Unassembled WGS sequence"/>
</dbReference>
<sequence length="67" mass="7599">MATENFTTKPSALIRCPEGSKSNFSTSMPCSVPCLYHNLVSLFSYDPYVGDVVFFIFVHLRIRLNHV</sequence>
<protein>
    <submittedName>
        <fullName evidence="1">Uncharacterized protein</fullName>
    </submittedName>
</protein>